<sequence length="119" mass="13494">MKWRTSFLRADTREDLIALLNELGAEPIQFVEIVDRVSGCVIQYGVWTKQEVSETSELSRRKQTALRILRTDDGTPIADKIEMAINALELPEPPETPPNDFEPGEIEEDLTILGFATHR</sequence>
<name>A0A1G2JNW2_9BACT</name>
<evidence type="ECO:0000313" key="1">
    <source>
        <dbReference type="EMBL" id="OGZ88836.1"/>
    </source>
</evidence>
<proteinExistence type="predicted"/>
<evidence type="ECO:0000313" key="2">
    <source>
        <dbReference type="Proteomes" id="UP000178935"/>
    </source>
</evidence>
<dbReference type="EMBL" id="MHPU01000016">
    <property type="protein sequence ID" value="OGZ88836.1"/>
    <property type="molecule type" value="Genomic_DNA"/>
</dbReference>
<reference evidence="1 2" key="1">
    <citation type="journal article" date="2016" name="Nat. Commun.">
        <title>Thousands of microbial genomes shed light on interconnected biogeochemical processes in an aquifer system.</title>
        <authorList>
            <person name="Anantharaman K."/>
            <person name="Brown C.T."/>
            <person name="Hug L.A."/>
            <person name="Sharon I."/>
            <person name="Castelle C.J."/>
            <person name="Probst A.J."/>
            <person name="Thomas B.C."/>
            <person name="Singh A."/>
            <person name="Wilkins M.J."/>
            <person name="Karaoz U."/>
            <person name="Brodie E.L."/>
            <person name="Williams K.H."/>
            <person name="Hubbard S.S."/>
            <person name="Banfield J.F."/>
        </authorList>
    </citation>
    <scope>NUCLEOTIDE SEQUENCE [LARGE SCALE GENOMIC DNA]</scope>
</reference>
<accession>A0A1G2JNW2</accession>
<organism evidence="1 2">
    <name type="scientific">Candidatus Staskawiczbacteria bacterium RIFOXYD1_FULL_32_13</name>
    <dbReference type="NCBI Taxonomy" id="1802234"/>
    <lineage>
        <taxon>Bacteria</taxon>
        <taxon>Candidatus Staskawicziibacteriota</taxon>
    </lineage>
</organism>
<protein>
    <submittedName>
        <fullName evidence="1">Uncharacterized protein</fullName>
    </submittedName>
</protein>
<gene>
    <name evidence="1" type="ORF">A2561_05105</name>
</gene>
<dbReference type="AlphaFoldDB" id="A0A1G2JNW2"/>
<dbReference type="Proteomes" id="UP000178935">
    <property type="component" value="Unassembled WGS sequence"/>
</dbReference>
<comment type="caution">
    <text evidence="1">The sequence shown here is derived from an EMBL/GenBank/DDBJ whole genome shotgun (WGS) entry which is preliminary data.</text>
</comment>